<feature type="coiled-coil region" evidence="1">
    <location>
        <begin position="61"/>
        <end position="88"/>
    </location>
</feature>
<dbReference type="EMBL" id="AGUF01000046">
    <property type="protein sequence ID" value="EHK65970.1"/>
    <property type="molecule type" value="Genomic_DNA"/>
</dbReference>
<organism evidence="2 3">
    <name type="scientific">Achromobacter arsenitoxydans SY8</name>
    <dbReference type="NCBI Taxonomy" id="477184"/>
    <lineage>
        <taxon>Bacteria</taxon>
        <taxon>Pseudomonadati</taxon>
        <taxon>Pseudomonadota</taxon>
        <taxon>Betaproteobacteria</taxon>
        <taxon>Burkholderiales</taxon>
        <taxon>Alcaligenaceae</taxon>
        <taxon>Achromobacter</taxon>
    </lineage>
</organism>
<sequence length="170" mass="19168">MDMISALASMRALIDFTKVAVAARDDHQIAQVEQRLTRVLLDVTSAGLELQQKVQAGIDTERALKDRVRELEEQVADLVKRAAERERYKLAPLSEDVFALALKEECAGTDPHHHLCQPCMDNRGKKATLQRKTKGFMIYLTCPECSYDYPTGKGVSTQRQPLNYPSMGRF</sequence>
<gene>
    <name evidence="2" type="ORF">KYC_12613</name>
</gene>
<evidence type="ECO:0000313" key="3">
    <source>
        <dbReference type="Proteomes" id="UP000003113"/>
    </source>
</evidence>
<evidence type="ECO:0000256" key="1">
    <source>
        <dbReference type="SAM" id="Coils"/>
    </source>
</evidence>
<dbReference type="OrthoDB" id="5956570at2"/>
<accession>H0F6R2</accession>
<reference evidence="2 3" key="1">
    <citation type="journal article" date="2012" name="J. Bacteriol.">
        <title>Genome sequence of the highly efficient arsenite-oxidizing bacterium Achromobacter arsenitoxydans SY8.</title>
        <authorList>
            <person name="Li X."/>
            <person name="Hu Y."/>
            <person name="Gong J."/>
            <person name="Lin Y."/>
            <person name="Johnstone L."/>
            <person name="Rensing C."/>
            <person name="Wang G."/>
        </authorList>
    </citation>
    <scope>NUCLEOTIDE SEQUENCE [LARGE SCALE GENOMIC DNA]</scope>
    <source>
        <strain evidence="2 3">SY8</strain>
    </source>
</reference>
<protein>
    <submittedName>
        <fullName evidence="2">Uncharacterized protein</fullName>
    </submittedName>
</protein>
<dbReference type="eggNOG" id="ENOG5033FKT">
    <property type="taxonomic scope" value="Bacteria"/>
</dbReference>
<dbReference type="Proteomes" id="UP000003113">
    <property type="component" value="Unassembled WGS sequence"/>
</dbReference>
<keyword evidence="1" id="KW-0175">Coiled coil</keyword>
<keyword evidence="3" id="KW-1185">Reference proteome</keyword>
<evidence type="ECO:0000313" key="2">
    <source>
        <dbReference type="EMBL" id="EHK65970.1"/>
    </source>
</evidence>
<comment type="caution">
    <text evidence="2">The sequence shown here is derived from an EMBL/GenBank/DDBJ whole genome shotgun (WGS) entry which is preliminary data.</text>
</comment>
<dbReference type="RefSeq" id="WP_008162613.1">
    <property type="nucleotide sequence ID" value="NZ_AGUF01000046.1"/>
</dbReference>
<proteinExistence type="predicted"/>
<name>H0F6R2_9BURK</name>
<dbReference type="AlphaFoldDB" id="H0F6R2"/>